<name>A0A7C3CM25_9BACT</name>
<evidence type="ECO:0000313" key="11">
    <source>
        <dbReference type="EMBL" id="HFC98352.1"/>
    </source>
</evidence>
<dbReference type="Gene3D" id="1.10.10.1330">
    <property type="entry name" value="RNA polymerase sigma-54 factor, core-binding domain"/>
    <property type="match status" value="1"/>
</dbReference>
<keyword evidence="5" id="KW-0805">Transcription regulation</keyword>
<keyword evidence="8" id="KW-0804">Transcription</keyword>
<dbReference type="PRINTS" id="PR00045">
    <property type="entry name" value="SIGMA54FCT"/>
</dbReference>
<dbReference type="PROSITE" id="PS00717">
    <property type="entry name" value="SIGMA54_1"/>
    <property type="match status" value="1"/>
</dbReference>
<dbReference type="PANTHER" id="PTHR32248:SF4">
    <property type="entry name" value="RNA POLYMERASE SIGMA-54 FACTOR"/>
    <property type="match status" value="1"/>
</dbReference>
<comment type="similarity">
    <text evidence="1">Belongs to the sigma-54 factor family.</text>
</comment>
<evidence type="ECO:0000256" key="6">
    <source>
        <dbReference type="ARBA" id="ARBA00023082"/>
    </source>
</evidence>
<sequence length="462" mass="53446">MALDLKLHLQQRPELLLSPQLRLALKLLQFNRLELEQYLREELERNPVLEVENEHPDLSLEELYAETGPAGVEGSWEDLFEEEFSPYPTHSFEEAEPVSWEARLHKEEDLYGHLLWQVSLAAFSEAERRVAEYIIQNINERGYLTLSPSEIARDLGVSLSLVEGVRERIKYFDPVGVASLEVRECLLAQLSYLGIDSGLVVEIVRDHLADIPRGPEFLARKLKTSPQEINQALEIIRGLEPFPGRAYSSGGVTLYLEPDVIFFYQEGRWRVRLYDEGMPRLRISARYRKLLADPTVPRKAKVFLRERLRSAEWLIRSLDHREKTLLKVAEALAELQKDFLEKGPAYLRPLNLREVAERVGVHESTVSRVTHHKYAETPHGLFELKFFFPSGLRREGGEAVSSEAVKRYLQELIASEDPKRPYSDQDLARMLSEQYRVKIARRTVAKYRDLLGIPPARQRRKT</sequence>
<evidence type="ECO:0000256" key="3">
    <source>
        <dbReference type="ARBA" id="ARBA00022679"/>
    </source>
</evidence>
<dbReference type="Pfam" id="PF04552">
    <property type="entry name" value="Sigma54_DBD"/>
    <property type="match status" value="1"/>
</dbReference>
<keyword evidence="3" id="KW-0808">Transferase</keyword>
<dbReference type="GO" id="GO:0000428">
    <property type="term" value="C:DNA-directed RNA polymerase complex"/>
    <property type="evidence" value="ECO:0007669"/>
    <property type="project" value="UniProtKB-KW"/>
</dbReference>
<dbReference type="Gene3D" id="1.10.10.60">
    <property type="entry name" value="Homeodomain-like"/>
    <property type="match status" value="1"/>
</dbReference>
<keyword evidence="2" id="KW-0240">DNA-directed RNA polymerase</keyword>
<organism evidence="11">
    <name type="scientific">Thermosulfurimonas dismutans</name>
    <dbReference type="NCBI Taxonomy" id="999894"/>
    <lineage>
        <taxon>Bacteria</taxon>
        <taxon>Pseudomonadati</taxon>
        <taxon>Thermodesulfobacteriota</taxon>
        <taxon>Thermodesulfobacteria</taxon>
        <taxon>Thermodesulfobacteriales</taxon>
        <taxon>Thermodesulfobacteriaceae</taxon>
        <taxon>Thermosulfurimonas</taxon>
    </lineage>
</organism>
<feature type="domain" description="RNA polymerase sigma factor 54 core-binding" evidence="10">
    <location>
        <begin position="100"/>
        <end position="287"/>
    </location>
</feature>
<dbReference type="PANTHER" id="PTHR32248">
    <property type="entry name" value="RNA POLYMERASE SIGMA-54 FACTOR"/>
    <property type="match status" value="1"/>
</dbReference>
<dbReference type="Pfam" id="PF04963">
    <property type="entry name" value="Sigma54_CBD"/>
    <property type="match status" value="1"/>
</dbReference>
<keyword evidence="4" id="KW-0548">Nucleotidyltransferase</keyword>
<evidence type="ECO:0000256" key="2">
    <source>
        <dbReference type="ARBA" id="ARBA00022478"/>
    </source>
</evidence>
<dbReference type="GO" id="GO:0016987">
    <property type="term" value="F:sigma factor activity"/>
    <property type="evidence" value="ECO:0007669"/>
    <property type="project" value="UniProtKB-KW"/>
</dbReference>
<evidence type="ECO:0000256" key="1">
    <source>
        <dbReference type="ARBA" id="ARBA00008798"/>
    </source>
</evidence>
<dbReference type="InterPro" id="IPR007634">
    <property type="entry name" value="RNA_pol_sigma_54_DNA-bd"/>
</dbReference>
<dbReference type="Proteomes" id="UP000886043">
    <property type="component" value="Unassembled WGS sequence"/>
</dbReference>
<keyword evidence="7" id="KW-0238">DNA-binding</keyword>
<dbReference type="GO" id="GO:0006352">
    <property type="term" value="P:DNA-templated transcription initiation"/>
    <property type="evidence" value="ECO:0007669"/>
    <property type="project" value="InterPro"/>
</dbReference>
<dbReference type="EMBL" id="DRMH01000105">
    <property type="protein sequence ID" value="HFC98352.1"/>
    <property type="molecule type" value="Genomic_DNA"/>
</dbReference>
<dbReference type="Pfam" id="PF00309">
    <property type="entry name" value="Sigma54_AID"/>
    <property type="match status" value="1"/>
</dbReference>
<dbReference type="InterPro" id="IPR007046">
    <property type="entry name" value="RNA_pol_sigma_54_core-bd"/>
</dbReference>
<dbReference type="NCBIfam" id="TIGR02395">
    <property type="entry name" value="rpoN_sigma"/>
    <property type="match status" value="1"/>
</dbReference>
<dbReference type="GO" id="GO:0003677">
    <property type="term" value="F:DNA binding"/>
    <property type="evidence" value="ECO:0007669"/>
    <property type="project" value="UniProtKB-KW"/>
</dbReference>
<evidence type="ECO:0000256" key="7">
    <source>
        <dbReference type="ARBA" id="ARBA00023125"/>
    </source>
</evidence>
<reference evidence="11" key="1">
    <citation type="journal article" date="2020" name="mSystems">
        <title>Genome- and Community-Level Interaction Insights into Carbon Utilization and Element Cycling Functions of Hydrothermarchaeota in Hydrothermal Sediment.</title>
        <authorList>
            <person name="Zhou Z."/>
            <person name="Liu Y."/>
            <person name="Xu W."/>
            <person name="Pan J."/>
            <person name="Luo Z.H."/>
            <person name="Li M."/>
        </authorList>
    </citation>
    <scope>NUCLEOTIDE SEQUENCE [LARGE SCALE GENOMIC DNA]</scope>
    <source>
        <strain evidence="11">HyVt-483</strain>
    </source>
</reference>
<dbReference type="InterPro" id="IPR038709">
    <property type="entry name" value="RpoN_core-bd_sf"/>
</dbReference>
<dbReference type="GO" id="GO:0016779">
    <property type="term" value="F:nucleotidyltransferase activity"/>
    <property type="evidence" value="ECO:0007669"/>
    <property type="project" value="UniProtKB-KW"/>
</dbReference>
<evidence type="ECO:0000256" key="4">
    <source>
        <dbReference type="ARBA" id="ARBA00022695"/>
    </source>
</evidence>
<evidence type="ECO:0000256" key="5">
    <source>
        <dbReference type="ARBA" id="ARBA00023015"/>
    </source>
</evidence>
<dbReference type="GO" id="GO:0001216">
    <property type="term" value="F:DNA-binding transcription activator activity"/>
    <property type="evidence" value="ECO:0007669"/>
    <property type="project" value="InterPro"/>
</dbReference>
<dbReference type="AlphaFoldDB" id="A0A7C3CM25"/>
<accession>A0A7C3CM25</accession>
<dbReference type="InterPro" id="IPR000394">
    <property type="entry name" value="RNA_pol_sigma_54"/>
</dbReference>
<protein>
    <submittedName>
        <fullName evidence="11">RNA polymerase sigma-54 factor</fullName>
    </submittedName>
</protein>
<evidence type="ECO:0000259" key="10">
    <source>
        <dbReference type="Pfam" id="PF04963"/>
    </source>
</evidence>
<dbReference type="PROSITE" id="PS50044">
    <property type="entry name" value="SIGMA54_3"/>
    <property type="match status" value="1"/>
</dbReference>
<evidence type="ECO:0000256" key="8">
    <source>
        <dbReference type="ARBA" id="ARBA00023163"/>
    </source>
</evidence>
<feature type="domain" description="RNA polymerase sigma factor 54 DNA-binding" evidence="9">
    <location>
        <begin position="303"/>
        <end position="461"/>
    </location>
</feature>
<dbReference type="PROSITE" id="PS00718">
    <property type="entry name" value="SIGMA54_2"/>
    <property type="match status" value="1"/>
</dbReference>
<comment type="caution">
    <text evidence="11">The sequence shown here is derived from an EMBL/GenBank/DDBJ whole genome shotgun (WGS) entry which is preliminary data.</text>
</comment>
<evidence type="ECO:0000259" key="9">
    <source>
        <dbReference type="Pfam" id="PF04552"/>
    </source>
</evidence>
<gene>
    <name evidence="11" type="primary">rpoN</name>
    <name evidence="11" type="ORF">ENJ40_07850</name>
</gene>
<proteinExistence type="inferred from homology"/>
<keyword evidence="6" id="KW-0731">Sigma factor</keyword>
<dbReference type="PIRSF" id="PIRSF000774">
    <property type="entry name" value="RpoN"/>
    <property type="match status" value="1"/>
</dbReference>